<evidence type="ECO:0000313" key="2">
    <source>
        <dbReference type="Proteomes" id="UP000198862"/>
    </source>
</evidence>
<proteinExistence type="predicted"/>
<name>A0A1I1HP65_9GAMM</name>
<evidence type="ECO:0008006" key="3">
    <source>
        <dbReference type="Google" id="ProtNLM"/>
    </source>
</evidence>
<protein>
    <recommendedName>
        <fullName evidence="3">FlgO domain-containing protein</fullName>
    </recommendedName>
</protein>
<reference evidence="1 2" key="1">
    <citation type="submission" date="2016-10" db="EMBL/GenBank/DDBJ databases">
        <authorList>
            <person name="de Groot N.N."/>
        </authorList>
    </citation>
    <scope>NUCLEOTIDE SEQUENCE [LARGE SCALE GENOMIC DNA]</scope>
    <source>
        <strain evidence="1 2">DSM 6059</strain>
    </source>
</reference>
<keyword evidence="2" id="KW-1185">Reference proteome</keyword>
<dbReference type="EMBL" id="FOLO01000006">
    <property type="protein sequence ID" value="SFC25661.1"/>
    <property type="molecule type" value="Genomic_DNA"/>
</dbReference>
<sequence>MKNSKLYSISSLFILLIVQGCTSFNTKNDKSDLNITNRSDNELMTKDETQIEIYNSSQDTHHKNIKKDSKNELVSEIEREIQHLTMDLVAKLKKLNVNQSIVVMPVSLSSQMPSSFSEAREHIASLFINELFEFGFPVAVYQKEQKISDLTLESHISLYQGRYIINSYIKSTASGYIQSTAKATLSTNLLEQLEDGVKVLR</sequence>
<dbReference type="Proteomes" id="UP000198862">
    <property type="component" value="Unassembled WGS sequence"/>
</dbReference>
<dbReference type="PROSITE" id="PS51257">
    <property type="entry name" value="PROKAR_LIPOPROTEIN"/>
    <property type="match status" value="1"/>
</dbReference>
<dbReference type="AlphaFoldDB" id="A0A1I1HP65"/>
<evidence type="ECO:0000313" key="1">
    <source>
        <dbReference type="EMBL" id="SFC25661.1"/>
    </source>
</evidence>
<accession>A0A1I1HP65</accession>
<dbReference type="OrthoDB" id="6302146at2"/>
<gene>
    <name evidence="1" type="ORF">SAMN02745724_01282</name>
</gene>
<organism evidence="1 2">
    <name type="scientific">Pseudoalteromonas denitrificans DSM 6059</name>
    <dbReference type="NCBI Taxonomy" id="1123010"/>
    <lineage>
        <taxon>Bacteria</taxon>
        <taxon>Pseudomonadati</taxon>
        <taxon>Pseudomonadota</taxon>
        <taxon>Gammaproteobacteria</taxon>
        <taxon>Alteromonadales</taxon>
        <taxon>Pseudoalteromonadaceae</taxon>
        <taxon>Pseudoalteromonas</taxon>
    </lineage>
</organism>
<dbReference type="RefSeq" id="WP_091981835.1">
    <property type="nucleotide sequence ID" value="NZ_FOLO01000006.1"/>
</dbReference>